<keyword evidence="5" id="KW-0597">Phosphoprotein</keyword>
<dbReference type="Pfam" id="PF00512">
    <property type="entry name" value="HisKA"/>
    <property type="match status" value="1"/>
</dbReference>
<dbReference type="GO" id="GO:0005524">
    <property type="term" value="F:ATP binding"/>
    <property type="evidence" value="ECO:0007669"/>
    <property type="project" value="UniProtKB-KW"/>
</dbReference>
<dbReference type="PROSITE" id="PS50885">
    <property type="entry name" value="HAMP"/>
    <property type="match status" value="1"/>
</dbReference>
<dbReference type="PANTHER" id="PTHR45528">
    <property type="entry name" value="SENSOR HISTIDINE KINASE CPXA"/>
    <property type="match status" value="1"/>
</dbReference>
<evidence type="ECO:0000256" key="4">
    <source>
        <dbReference type="ARBA" id="ARBA00022475"/>
    </source>
</evidence>
<keyword evidence="9" id="KW-0418">Kinase</keyword>
<evidence type="ECO:0000256" key="2">
    <source>
        <dbReference type="ARBA" id="ARBA00004651"/>
    </source>
</evidence>
<dbReference type="SUPFAM" id="SSF47384">
    <property type="entry name" value="Homodimeric domain of signal transducing histidine kinase"/>
    <property type="match status" value="1"/>
</dbReference>
<dbReference type="PANTHER" id="PTHR45528:SF1">
    <property type="entry name" value="SENSOR HISTIDINE KINASE CPXA"/>
    <property type="match status" value="1"/>
</dbReference>
<reference evidence="18" key="1">
    <citation type="submission" date="2023-09" db="EMBL/GenBank/DDBJ databases">
        <authorList>
            <person name="Li S."/>
            <person name="Li X."/>
            <person name="Zhang C."/>
            <person name="Zhao Z."/>
        </authorList>
    </citation>
    <scope>NUCLEOTIDE SEQUENCE [LARGE SCALE GENOMIC DNA]</scope>
    <source>
        <strain evidence="18">SQ149</strain>
    </source>
</reference>
<evidence type="ECO:0000256" key="9">
    <source>
        <dbReference type="ARBA" id="ARBA00022777"/>
    </source>
</evidence>
<evidence type="ECO:0000256" key="10">
    <source>
        <dbReference type="ARBA" id="ARBA00022840"/>
    </source>
</evidence>
<evidence type="ECO:0000256" key="6">
    <source>
        <dbReference type="ARBA" id="ARBA00022679"/>
    </source>
</evidence>
<evidence type="ECO:0000256" key="12">
    <source>
        <dbReference type="ARBA" id="ARBA00023012"/>
    </source>
</evidence>
<feature type="domain" description="HAMP" evidence="16">
    <location>
        <begin position="182"/>
        <end position="236"/>
    </location>
</feature>
<dbReference type="SMART" id="SM00387">
    <property type="entry name" value="HATPase_c"/>
    <property type="match status" value="1"/>
</dbReference>
<keyword evidence="10 17" id="KW-0067">ATP-binding</keyword>
<feature type="transmembrane region" description="Helical" evidence="14">
    <location>
        <begin position="12"/>
        <end position="31"/>
    </location>
</feature>
<feature type="transmembrane region" description="Helical" evidence="14">
    <location>
        <begin position="162"/>
        <end position="185"/>
    </location>
</feature>
<dbReference type="SMART" id="SM00304">
    <property type="entry name" value="HAMP"/>
    <property type="match status" value="1"/>
</dbReference>
<dbReference type="Proteomes" id="UP001258994">
    <property type="component" value="Chromosome"/>
</dbReference>
<dbReference type="RefSeq" id="WP_348391684.1">
    <property type="nucleotide sequence ID" value="NZ_CP134145.1"/>
</dbReference>
<dbReference type="SMART" id="SM00388">
    <property type="entry name" value="HisKA"/>
    <property type="match status" value="1"/>
</dbReference>
<keyword evidence="13 14" id="KW-0472">Membrane</keyword>
<keyword evidence="6" id="KW-0808">Transferase</keyword>
<keyword evidence="12" id="KW-0902">Two-component regulatory system</keyword>
<accession>A0ABY9TUP9</accession>
<evidence type="ECO:0000256" key="3">
    <source>
        <dbReference type="ARBA" id="ARBA00012438"/>
    </source>
</evidence>
<dbReference type="CDD" id="cd00082">
    <property type="entry name" value="HisKA"/>
    <property type="match status" value="1"/>
</dbReference>
<organism evidence="17 18">
    <name type="scientific">Thalassotalea psychrophila</name>
    <dbReference type="NCBI Taxonomy" id="3065647"/>
    <lineage>
        <taxon>Bacteria</taxon>
        <taxon>Pseudomonadati</taxon>
        <taxon>Pseudomonadota</taxon>
        <taxon>Gammaproteobacteria</taxon>
        <taxon>Alteromonadales</taxon>
        <taxon>Colwelliaceae</taxon>
        <taxon>Thalassotalea</taxon>
    </lineage>
</organism>
<feature type="domain" description="Histidine kinase" evidence="15">
    <location>
        <begin position="244"/>
        <end position="464"/>
    </location>
</feature>
<dbReference type="EMBL" id="CP134145">
    <property type="protein sequence ID" value="WNC72567.1"/>
    <property type="molecule type" value="Genomic_DNA"/>
</dbReference>
<dbReference type="InterPro" id="IPR003661">
    <property type="entry name" value="HisK_dim/P_dom"/>
</dbReference>
<evidence type="ECO:0000256" key="13">
    <source>
        <dbReference type="ARBA" id="ARBA00023136"/>
    </source>
</evidence>
<dbReference type="PRINTS" id="PR00344">
    <property type="entry name" value="BCTRLSENSOR"/>
</dbReference>
<name>A0ABY9TUP9_9GAMM</name>
<gene>
    <name evidence="17" type="ORF">RGQ13_00915</name>
</gene>
<comment type="subcellular location">
    <subcellularLocation>
        <location evidence="2">Cell membrane</location>
        <topology evidence="2">Multi-pass membrane protein</topology>
    </subcellularLocation>
</comment>
<keyword evidence="18" id="KW-1185">Reference proteome</keyword>
<evidence type="ECO:0000256" key="11">
    <source>
        <dbReference type="ARBA" id="ARBA00022989"/>
    </source>
</evidence>
<evidence type="ECO:0000313" key="17">
    <source>
        <dbReference type="EMBL" id="WNC72567.1"/>
    </source>
</evidence>
<evidence type="ECO:0000259" key="16">
    <source>
        <dbReference type="PROSITE" id="PS50885"/>
    </source>
</evidence>
<dbReference type="InterPro" id="IPR003660">
    <property type="entry name" value="HAMP_dom"/>
</dbReference>
<dbReference type="EC" id="2.7.13.3" evidence="3"/>
<keyword evidence="8" id="KW-0547">Nucleotide-binding</keyword>
<dbReference type="SUPFAM" id="SSF55874">
    <property type="entry name" value="ATPase domain of HSP90 chaperone/DNA topoisomerase II/histidine kinase"/>
    <property type="match status" value="1"/>
</dbReference>
<evidence type="ECO:0000256" key="14">
    <source>
        <dbReference type="SAM" id="Phobius"/>
    </source>
</evidence>
<dbReference type="InterPro" id="IPR005467">
    <property type="entry name" value="His_kinase_dom"/>
</dbReference>
<evidence type="ECO:0000256" key="7">
    <source>
        <dbReference type="ARBA" id="ARBA00022692"/>
    </source>
</evidence>
<dbReference type="CDD" id="cd06225">
    <property type="entry name" value="HAMP"/>
    <property type="match status" value="1"/>
</dbReference>
<dbReference type="Gene3D" id="6.10.340.10">
    <property type="match status" value="1"/>
</dbReference>
<sequence>MSKIFSSLTLKVFLGFWIIALAAMFITRWISIQFIEFDRVSAITPLQQQQIEKVSKRIESIAKKNKTNITKLIADKDRRLPKDVWLKSITNNKIFNNSRFSRPDVNLAIEQQKFTQAVVTNLRGYELIGPIPVIINQNQFNLFIGKLNRPKDIAGFLHGMPIWLRVFTVLLVTGGLIWLLSWYLIRPLKQLTQASHRFGAGDLSVRLPEFNQREDEIGRLGQAFNGMAEHLESSIGAQQRLLGDVSHELRSPLTRLQLALSLASKVDNKPEELTKYFDRFKIEINRLDEMIAQALQLSRIENQLQQINLQQLCLTDLLEQLIIDVDLPLKQKQLSIKFNCKQRYNIVADATQLASAIENIINNAIRYSPENSVIEILLTTENNNVILTISDQGRGVPSNQLEQIFTPFYRTAQARDRVSGGTGLGLAIASKAILAHHGKIFAQTASSNKEFPGLKVTIELPYPSN</sequence>
<keyword evidence="7 14" id="KW-0812">Transmembrane</keyword>
<dbReference type="Gene3D" id="3.30.565.10">
    <property type="entry name" value="Histidine kinase-like ATPase, C-terminal domain"/>
    <property type="match status" value="1"/>
</dbReference>
<dbReference type="Pfam" id="PF00672">
    <property type="entry name" value="HAMP"/>
    <property type="match status" value="1"/>
</dbReference>
<dbReference type="InterPro" id="IPR036097">
    <property type="entry name" value="HisK_dim/P_sf"/>
</dbReference>
<evidence type="ECO:0000256" key="5">
    <source>
        <dbReference type="ARBA" id="ARBA00022553"/>
    </source>
</evidence>
<proteinExistence type="predicted"/>
<evidence type="ECO:0000256" key="1">
    <source>
        <dbReference type="ARBA" id="ARBA00000085"/>
    </source>
</evidence>
<evidence type="ECO:0000313" key="18">
    <source>
        <dbReference type="Proteomes" id="UP001258994"/>
    </source>
</evidence>
<dbReference type="InterPro" id="IPR003594">
    <property type="entry name" value="HATPase_dom"/>
</dbReference>
<dbReference type="InterPro" id="IPR050398">
    <property type="entry name" value="HssS/ArlS-like"/>
</dbReference>
<evidence type="ECO:0000259" key="15">
    <source>
        <dbReference type="PROSITE" id="PS50109"/>
    </source>
</evidence>
<comment type="catalytic activity">
    <reaction evidence="1">
        <text>ATP + protein L-histidine = ADP + protein N-phospho-L-histidine.</text>
        <dbReference type="EC" id="2.7.13.3"/>
    </reaction>
</comment>
<dbReference type="Gene3D" id="1.10.287.130">
    <property type="match status" value="1"/>
</dbReference>
<keyword evidence="4" id="KW-1003">Cell membrane</keyword>
<protein>
    <recommendedName>
        <fullName evidence="3">histidine kinase</fullName>
        <ecNumber evidence="3">2.7.13.3</ecNumber>
    </recommendedName>
</protein>
<dbReference type="PROSITE" id="PS50109">
    <property type="entry name" value="HIS_KIN"/>
    <property type="match status" value="1"/>
</dbReference>
<keyword evidence="11 14" id="KW-1133">Transmembrane helix</keyword>
<evidence type="ECO:0000256" key="8">
    <source>
        <dbReference type="ARBA" id="ARBA00022741"/>
    </source>
</evidence>
<dbReference type="InterPro" id="IPR004358">
    <property type="entry name" value="Sig_transdc_His_kin-like_C"/>
</dbReference>
<dbReference type="SUPFAM" id="SSF158472">
    <property type="entry name" value="HAMP domain-like"/>
    <property type="match status" value="1"/>
</dbReference>
<dbReference type="InterPro" id="IPR036890">
    <property type="entry name" value="HATPase_C_sf"/>
</dbReference>
<dbReference type="Pfam" id="PF02518">
    <property type="entry name" value="HATPase_c"/>
    <property type="match status" value="1"/>
</dbReference>